<dbReference type="PANTHER" id="PTHR12173:SF3">
    <property type="entry name" value="NEURTURIN"/>
    <property type="match status" value="1"/>
</dbReference>
<gene>
    <name evidence="10" type="primary">LOC107383577</name>
</gene>
<dbReference type="GO" id="GO:0005576">
    <property type="term" value="C:extracellular region"/>
    <property type="evidence" value="ECO:0007669"/>
    <property type="project" value="UniProtKB-SubCell"/>
</dbReference>
<evidence type="ECO:0000256" key="3">
    <source>
        <dbReference type="ARBA" id="ARBA00022525"/>
    </source>
</evidence>
<reference evidence="10" key="2">
    <citation type="submission" date="2025-08" db="UniProtKB">
        <authorList>
            <consortium name="Ensembl"/>
        </authorList>
    </citation>
    <scope>IDENTIFICATION</scope>
</reference>
<comment type="subcellular location">
    <subcellularLocation>
        <location evidence="1">Secreted</location>
    </subcellularLocation>
</comment>
<dbReference type="GO" id="GO:0030116">
    <property type="term" value="F:glial cell-derived neurotrophic factor receptor binding"/>
    <property type="evidence" value="ECO:0007669"/>
    <property type="project" value="InterPro"/>
</dbReference>
<sequence>MKLWKSATFAFVLCSAALSTLLIRNTATIRQLKLKPKPPYTSSPSSSQSASRLPSSEESRAPPQQAGGLHRKTRSKRRRKQSLVDIKTKRTKRDHILKACSRRKRVLTVPELGLGHDSDETIQLHYCRGNCEAHRLTYDLVMDTLKKNRSMPCCRPTAFEVISFYGKNEFENIYNVSAKSCGCV</sequence>
<protein>
    <recommendedName>
        <fullName evidence="9">TGF-beta family profile domain-containing protein</fullName>
    </recommendedName>
</protein>
<reference evidence="10" key="1">
    <citation type="submission" date="2014-08" db="EMBL/GenBank/DDBJ databases">
        <authorList>
            <person name="Senf B."/>
            <person name="Petzold A."/>
            <person name="Downie B.R."/>
            <person name="Koch P."/>
            <person name="Platzer M."/>
        </authorList>
    </citation>
    <scope>NUCLEOTIDE SEQUENCE [LARGE SCALE GENOMIC DNA]</scope>
    <source>
        <strain evidence="10">GRZ</strain>
    </source>
</reference>
<name>A0A8C6Q5Z7_NOTFU</name>
<dbReference type="AlphaFoldDB" id="A0A8C6Q5Z7"/>
<keyword evidence="5 7" id="KW-0339">Growth factor</keyword>
<dbReference type="InterPro" id="IPR029034">
    <property type="entry name" value="Cystine-knot_cytokine"/>
</dbReference>
<reference evidence="10" key="3">
    <citation type="submission" date="2025-09" db="UniProtKB">
        <authorList>
            <consortium name="Ensembl"/>
        </authorList>
    </citation>
    <scope>IDENTIFICATION</scope>
</reference>
<evidence type="ECO:0000256" key="7">
    <source>
        <dbReference type="RuleBase" id="RU000354"/>
    </source>
</evidence>
<feature type="compositionally biased region" description="Low complexity" evidence="8">
    <location>
        <begin position="40"/>
        <end position="54"/>
    </location>
</feature>
<evidence type="ECO:0000256" key="6">
    <source>
        <dbReference type="ARBA" id="ARBA00023157"/>
    </source>
</evidence>
<keyword evidence="3" id="KW-0964">Secreted</keyword>
<evidence type="ECO:0000256" key="5">
    <source>
        <dbReference type="ARBA" id="ARBA00023030"/>
    </source>
</evidence>
<evidence type="ECO:0000256" key="4">
    <source>
        <dbReference type="ARBA" id="ARBA00022729"/>
    </source>
</evidence>
<dbReference type="InterPro" id="IPR043401">
    <property type="entry name" value="GDNF_fam"/>
</dbReference>
<dbReference type="PANTHER" id="PTHR12173">
    <property type="entry name" value="GDNF SUBFAMILY OF TGF-BETA FAMILY"/>
    <property type="match status" value="1"/>
</dbReference>
<evidence type="ECO:0000313" key="11">
    <source>
        <dbReference type="Proteomes" id="UP000694548"/>
    </source>
</evidence>
<keyword evidence="11" id="KW-1185">Reference proteome</keyword>
<dbReference type="Gene3D" id="2.10.90.10">
    <property type="entry name" value="Cystine-knot cytokines"/>
    <property type="match status" value="1"/>
</dbReference>
<dbReference type="CDD" id="cd19383">
    <property type="entry name" value="TGF_beta_Neurturin"/>
    <property type="match status" value="1"/>
</dbReference>
<evidence type="ECO:0000256" key="2">
    <source>
        <dbReference type="ARBA" id="ARBA00009832"/>
    </source>
</evidence>
<comment type="similarity">
    <text evidence="2">Belongs to the TGF-beta family. GDNF subfamily.</text>
</comment>
<dbReference type="PROSITE" id="PS51362">
    <property type="entry name" value="TGF_BETA_2"/>
    <property type="match status" value="1"/>
</dbReference>
<evidence type="ECO:0000256" key="1">
    <source>
        <dbReference type="ARBA" id="ARBA00004613"/>
    </source>
</evidence>
<dbReference type="SUPFAM" id="SSF57501">
    <property type="entry name" value="Cystine-knot cytokines"/>
    <property type="match status" value="1"/>
</dbReference>
<dbReference type="GO" id="GO:0008083">
    <property type="term" value="F:growth factor activity"/>
    <property type="evidence" value="ECO:0007669"/>
    <property type="project" value="UniProtKB-KW"/>
</dbReference>
<evidence type="ECO:0000313" key="10">
    <source>
        <dbReference type="Ensembl" id="ENSNFUP00015052895.1"/>
    </source>
</evidence>
<feature type="region of interest" description="Disordered" evidence="8">
    <location>
        <begin position="34"/>
        <end position="90"/>
    </location>
</feature>
<organism evidence="10 11">
    <name type="scientific">Nothobranchius furzeri</name>
    <name type="common">Turquoise killifish</name>
    <dbReference type="NCBI Taxonomy" id="105023"/>
    <lineage>
        <taxon>Eukaryota</taxon>
        <taxon>Metazoa</taxon>
        <taxon>Chordata</taxon>
        <taxon>Craniata</taxon>
        <taxon>Vertebrata</taxon>
        <taxon>Euteleostomi</taxon>
        <taxon>Actinopterygii</taxon>
        <taxon>Neopterygii</taxon>
        <taxon>Teleostei</taxon>
        <taxon>Neoteleostei</taxon>
        <taxon>Acanthomorphata</taxon>
        <taxon>Ovalentaria</taxon>
        <taxon>Atherinomorphae</taxon>
        <taxon>Cyprinodontiformes</taxon>
        <taxon>Nothobranchiidae</taxon>
        <taxon>Nothobranchius</taxon>
    </lineage>
</organism>
<dbReference type="Pfam" id="PF00019">
    <property type="entry name" value="TGF_beta"/>
    <property type="match status" value="1"/>
</dbReference>
<dbReference type="InterPro" id="IPR001839">
    <property type="entry name" value="TGF-b_C"/>
</dbReference>
<feature type="compositionally biased region" description="Basic residues" evidence="8">
    <location>
        <begin position="69"/>
        <end position="81"/>
    </location>
</feature>
<proteinExistence type="inferred from homology"/>
<dbReference type="Ensembl" id="ENSNFUT00015055149.1">
    <property type="protein sequence ID" value="ENSNFUP00015052895.1"/>
    <property type="gene ID" value="ENSNFUG00015024655.1"/>
</dbReference>
<dbReference type="Proteomes" id="UP000694548">
    <property type="component" value="Chromosome sgr09"/>
</dbReference>
<evidence type="ECO:0000256" key="8">
    <source>
        <dbReference type="SAM" id="MobiDB-lite"/>
    </source>
</evidence>
<accession>A0A8C6Q5Z7</accession>
<feature type="domain" description="TGF-beta family profile" evidence="9">
    <location>
        <begin position="77"/>
        <end position="184"/>
    </location>
</feature>
<evidence type="ECO:0000259" key="9">
    <source>
        <dbReference type="PROSITE" id="PS51362"/>
    </source>
</evidence>
<keyword evidence="6" id="KW-1015">Disulfide bond</keyword>
<keyword evidence="4" id="KW-0732">Signal</keyword>
<dbReference type="GO" id="GO:0030971">
    <property type="term" value="F:receptor tyrosine kinase binding"/>
    <property type="evidence" value="ECO:0007669"/>
    <property type="project" value="InterPro"/>
</dbReference>
<dbReference type="GO" id="GO:0048731">
    <property type="term" value="P:system development"/>
    <property type="evidence" value="ECO:0007669"/>
    <property type="project" value="UniProtKB-ARBA"/>
</dbReference>